<reference evidence="3" key="1">
    <citation type="submission" date="2015-11" db="EMBL/GenBank/DDBJ databases">
        <title>De novo transcriptome assembly of four potential Pierce s Disease insect vectors from Arizona vineyards.</title>
        <authorList>
            <person name="Tassone E.E."/>
        </authorList>
    </citation>
    <scope>NUCLEOTIDE SEQUENCE</scope>
</reference>
<accession>A0A1B6JZT2</accession>
<gene>
    <name evidence="3" type="ORF">g.12707</name>
</gene>
<name>A0A1B6JZT2_9HEMI</name>
<evidence type="ECO:0000256" key="2">
    <source>
        <dbReference type="SAM" id="MobiDB-lite"/>
    </source>
</evidence>
<dbReference type="AlphaFoldDB" id="A0A1B6JZT2"/>
<evidence type="ECO:0000313" key="3">
    <source>
        <dbReference type="EMBL" id="JAT04711.1"/>
    </source>
</evidence>
<dbReference type="SUPFAM" id="SSF52266">
    <property type="entry name" value="SGNH hydrolase"/>
    <property type="match status" value="1"/>
</dbReference>
<evidence type="ECO:0008006" key="4">
    <source>
        <dbReference type="Google" id="ProtNLM"/>
    </source>
</evidence>
<comment type="similarity">
    <text evidence="1">Belongs to the PC-esterase family.</text>
</comment>
<dbReference type="PANTHER" id="PTHR14469">
    <property type="entry name" value="SARCOMA ANTIGEN NY-SAR-23"/>
    <property type="match status" value="1"/>
</dbReference>
<feature type="compositionally biased region" description="Polar residues" evidence="2">
    <location>
        <begin position="351"/>
        <end position="373"/>
    </location>
</feature>
<feature type="region of interest" description="Disordered" evidence="2">
    <location>
        <begin position="351"/>
        <end position="408"/>
    </location>
</feature>
<protein>
    <recommendedName>
        <fullName evidence="4">PC-esterase domain-containing protein 1A</fullName>
    </recommendedName>
</protein>
<organism evidence="3">
    <name type="scientific">Homalodisca liturata</name>
    <dbReference type="NCBI Taxonomy" id="320908"/>
    <lineage>
        <taxon>Eukaryota</taxon>
        <taxon>Metazoa</taxon>
        <taxon>Ecdysozoa</taxon>
        <taxon>Arthropoda</taxon>
        <taxon>Hexapoda</taxon>
        <taxon>Insecta</taxon>
        <taxon>Pterygota</taxon>
        <taxon>Neoptera</taxon>
        <taxon>Paraneoptera</taxon>
        <taxon>Hemiptera</taxon>
        <taxon>Auchenorrhyncha</taxon>
        <taxon>Membracoidea</taxon>
        <taxon>Cicadellidae</taxon>
        <taxon>Cicadellinae</taxon>
        <taxon>Proconiini</taxon>
        <taxon>Homalodisca</taxon>
    </lineage>
</organism>
<proteinExistence type="inferred from homology"/>
<feature type="compositionally biased region" description="Basic residues" evidence="2">
    <location>
        <begin position="386"/>
        <end position="408"/>
    </location>
</feature>
<sequence length="408" mass="47595">MADAFSQFDTKSLLWSKHILFLGDSNIRAQYKDMVWLLNSNTLIQYSKLKSRLEESYLGDKLIQGSKLHRGRNFQEVRRYIDANNKTTLDFMFISRCYNSHIEELFCSIGDGTRAAPNVIVINSCLWDINRWGPNGVPEYKDNMVRLMRLMSRNLPKDCLVIWTTALPIAPHVQGGLIIKQIEFMEPLLRFEVMEANTFARELVVSHGFDVLDNHYYTRMQMHRRAKDGIHYLPIPVRLMTNLLLTHIALSWGIELPGNIRSVLLDKAIAMDCKPSRQTPLKVPNYKILSQFNKHSPTRQNTRGLKITFETSEDKCTSRVCSYSQEGLEQLDSKRKYVYPSQKARYQQISEGCSGISQNSQSTSQREQLLNRETQTRPEHSVGPFRRNKRKRNSKRKNPYYSKYNHRY</sequence>
<dbReference type="EMBL" id="GECU01002996">
    <property type="protein sequence ID" value="JAT04711.1"/>
    <property type="molecule type" value="Transcribed_RNA"/>
</dbReference>
<evidence type="ECO:0000256" key="1">
    <source>
        <dbReference type="ARBA" id="ARBA00037957"/>
    </source>
</evidence>
<dbReference type="PANTHER" id="PTHR14469:SF0">
    <property type="entry name" value="FAMILY WITH SEQUENCE SIMILARITY 113"/>
    <property type="match status" value="1"/>
</dbReference>